<evidence type="ECO:0000256" key="1">
    <source>
        <dbReference type="SAM" id="Phobius"/>
    </source>
</evidence>
<keyword evidence="1" id="KW-0812">Transmembrane</keyword>
<dbReference type="EMBL" id="QWVT01000030">
    <property type="protein sequence ID" value="RID82927.1"/>
    <property type="molecule type" value="Genomic_DNA"/>
</dbReference>
<dbReference type="AlphaFoldDB" id="A0A398AZ92"/>
<proteinExistence type="predicted"/>
<name>A0A398AZ92_9BACI</name>
<dbReference type="RefSeq" id="WP_119114198.1">
    <property type="nucleotide sequence ID" value="NZ_CBCSEO010000027.1"/>
</dbReference>
<dbReference type="Proteomes" id="UP000265816">
    <property type="component" value="Unassembled WGS sequence"/>
</dbReference>
<accession>A0A398AZ92</accession>
<gene>
    <name evidence="2" type="ORF">D1970_17705</name>
</gene>
<protein>
    <submittedName>
        <fullName evidence="2">Uncharacterized protein</fullName>
    </submittedName>
</protein>
<evidence type="ECO:0000313" key="3">
    <source>
        <dbReference type="Proteomes" id="UP000265816"/>
    </source>
</evidence>
<keyword evidence="3" id="KW-1185">Reference proteome</keyword>
<feature type="transmembrane region" description="Helical" evidence="1">
    <location>
        <begin position="33"/>
        <end position="50"/>
    </location>
</feature>
<keyword evidence="1" id="KW-0472">Membrane</keyword>
<reference evidence="2 3" key="1">
    <citation type="submission" date="2018-08" db="EMBL/GenBank/DDBJ databases">
        <title>Bacillus jemisoniae sp. nov., Bacillus chryseoplanitiae sp. nov., Bacillus resnikiae sp. nov., and Bacillus frankliniae sp. nov., isolated from Viking spacecraft and associated surfaces.</title>
        <authorList>
            <person name="Seuylemezian A."/>
            <person name="Vaishampayan P."/>
        </authorList>
    </citation>
    <scope>NUCLEOTIDE SEQUENCE [LARGE SCALE GENOMIC DNA]</scope>
    <source>
        <strain evidence="2 3">JJ-247</strain>
    </source>
</reference>
<feature type="transmembrane region" description="Helical" evidence="1">
    <location>
        <begin position="6"/>
        <end position="26"/>
    </location>
</feature>
<evidence type="ECO:0000313" key="2">
    <source>
        <dbReference type="EMBL" id="RID82927.1"/>
    </source>
</evidence>
<feature type="transmembrane region" description="Helical" evidence="1">
    <location>
        <begin position="56"/>
        <end position="74"/>
    </location>
</feature>
<dbReference type="OrthoDB" id="2892502at2"/>
<keyword evidence="1" id="KW-1133">Transmembrane helix</keyword>
<comment type="caution">
    <text evidence="2">The sequence shown here is derived from an EMBL/GenBank/DDBJ whole genome shotgun (WGS) entry which is preliminary data.</text>
</comment>
<sequence>MEQAGFYWVGLIFWVLIVSGLLLSVWGIWKKTWLALLISGIALILPSLYFGGGENWFRLLVLLPLIPFALSYYTKKRKI</sequence>
<organism evidence="2 3">
    <name type="scientific">Mesobacillus zeae</name>
    <dbReference type="NCBI Taxonomy" id="1917180"/>
    <lineage>
        <taxon>Bacteria</taxon>
        <taxon>Bacillati</taxon>
        <taxon>Bacillota</taxon>
        <taxon>Bacilli</taxon>
        <taxon>Bacillales</taxon>
        <taxon>Bacillaceae</taxon>
        <taxon>Mesobacillus</taxon>
    </lineage>
</organism>